<feature type="signal peptide" evidence="2">
    <location>
        <begin position="1"/>
        <end position="24"/>
    </location>
</feature>
<sequence length="153" mass="15728">MGLKATTLMLIIFSHSILFTASSCRLHISLNSVQVQEGNKGSMATNCKLKADELVQNIKLDELVQNIKFAAAHGGGSAHGGGVAHGSSAGHGEGGTRGDGNGELSSTPGTAKVIPVYGAAAARREHQSHKGGAHSNTCNLSMLATAIFLSLFF</sequence>
<dbReference type="AlphaFoldDB" id="A0A7C9EKW3"/>
<keyword evidence="2" id="KW-0732">Signal</keyword>
<evidence type="ECO:0000256" key="1">
    <source>
        <dbReference type="SAM" id="MobiDB-lite"/>
    </source>
</evidence>
<dbReference type="PANTHER" id="PTHR36245">
    <property type="entry name" value="GLYCINE-RICH PROTEIN DOT1-LIKE"/>
    <property type="match status" value="1"/>
</dbReference>
<dbReference type="EMBL" id="GISG01234116">
    <property type="protein sequence ID" value="MBA4667045.1"/>
    <property type="molecule type" value="Transcribed_RNA"/>
</dbReference>
<dbReference type="PANTHER" id="PTHR36245:SF5">
    <property type="entry name" value="GLYCINE-RICH PROTEIN DOT1-LIKE"/>
    <property type="match status" value="1"/>
</dbReference>
<evidence type="ECO:0000313" key="3">
    <source>
        <dbReference type="EMBL" id="MBA4667045.1"/>
    </source>
</evidence>
<reference evidence="3" key="1">
    <citation type="journal article" date="2013" name="J. Plant Res.">
        <title>Effect of fungi and light on seed germination of three Opuntia species from semiarid lands of central Mexico.</title>
        <authorList>
            <person name="Delgado-Sanchez P."/>
            <person name="Jimenez-Bremont J.F."/>
            <person name="Guerrero-Gonzalez Mde L."/>
            <person name="Flores J."/>
        </authorList>
    </citation>
    <scope>NUCLEOTIDE SEQUENCE</scope>
    <source>
        <tissue evidence="3">Cladode</tissue>
    </source>
</reference>
<feature type="region of interest" description="Disordered" evidence="1">
    <location>
        <begin position="80"/>
        <end position="108"/>
    </location>
</feature>
<protein>
    <submittedName>
        <fullName evidence="3">Uncharacterized protein</fullName>
    </submittedName>
</protein>
<evidence type="ECO:0000256" key="2">
    <source>
        <dbReference type="SAM" id="SignalP"/>
    </source>
</evidence>
<reference evidence="3" key="2">
    <citation type="submission" date="2020-07" db="EMBL/GenBank/DDBJ databases">
        <authorList>
            <person name="Vera ALvarez R."/>
            <person name="Arias-Moreno D.M."/>
            <person name="Jimenez-Jacinto V."/>
            <person name="Jimenez-Bremont J.F."/>
            <person name="Swaminathan K."/>
            <person name="Moose S.P."/>
            <person name="Guerrero-Gonzalez M.L."/>
            <person name="Marino-Ramirez L."/>
            <person name="Landsman D."/>
            <person name="Rodriguez-Kessler M."/>
            <person name="Delgado-Sanchez P."/>
        </authorList>
    </citation>
    <scope>NUCLEOTIDE SEQUENCE</scope>
    <source>
        <tissue evidence="3">Cladode</tissue>
    </source>
</reference>
<proteinExistence type="predicted"/>
<dbReference type="PROSITE" id="PS51257">
    <property type="entry name" value="PROKAR_LIPOPROTEIN"/>
    <property type="match status" value="1"/>
</dbReference>
<feature type="chain" id="PRO_5028159261" evidence="2">
    <location>
        <begin position="25"/>
        <end position="153"/>
    </location>
</feature>
<feature type="compositionally biased region" description="Gly residues" evidence="1">
    <location>
        <begin position="80"/>
        <end position="101"/>
    </location>
</feature>
<organism evidence="3">
    <name type="scientific">Opuntia streptacantha</name>
    <name type="common">Prickly pear cactus</name>
    <name type="synonym">Opuntia cardona</name>
    <dbReference type="NCBI Taxonomy" id="393608"/>
    <lineage>
        <taxon>Eukaryota</taxon>
        <taxon>Viridiplantae</taxon>
        <taxon>Streptophyta</taxon>
        <taxon>Embryophyta</taxon>
        <taxon>Tracheophyta</taxon>
        <taxon>Spermatophyta</taxon>
        <taxon>Magnoliopsida</taxon>
        <taxon>eudicotyledons</taxon>
        <taxon>Gunneridae</taxon>
        <taxon>Pentapetalae</taxon>
        <taxon>Caryophyllales</taxon>
        <taxon>Cactineae</taxon>
        <taxon>Cactaceae</taxon>
        <taxon>Opuntioideae</taxon>
        <taxon>Opuntia</taxon>
    </lineage>
</organism>
<name>A0A7C9EKW3_OPUST</name>
<accession>A0A7C9EKW3</accession>